<evidence type="ECO:0000256" key="1">
    <source>
        <dbReference type="ARBA" id="ARBA00022603"/>
    </source>
</evidence>
<dbReference type="PANTHER" id="PTHR43712">
    <property type="entry name" value="PUTATIVE (AFU_ORTHOLOGUE AFUA_4G14580)-RELATED"/>
    <property type="match status" value="1"/>
</dbReference>
<dbReference type="PROSITE" id="PS51683">
    <property type="entry name" value="SAM_OMT_II"/>
    <property type="match status" value="1"/>
</dbReference>
<dbReference type="Gene3D" id="3.40.50.150">
    <property type="entry name" value="Vaccinia Virus protein VP39"/>
    <property type="match status" value="1"/>
</dbReference>
<keyword evidence="2" id="KW-0808">Transferase</keyword>
<dbReference type="Pfam" id="PF00891">
    <property type="entry name" value="Methyltransf_2"/>
    <property type="match status" value="1"/>
</dbReference>
<dbReference type="InterPro" id="IPR036390">
    <property type="entry name" value="WH_DNA-bd_sf"/>
</dbReference>
<dbReference type="InterPro" id="IPR012967">
    <property type="entry name" value="COMT_dimerisation"/>
</dbReference>
<dbReference type="InterPro" id="IPR016461">
    <property type="entry name" value="COMT-like"/>
</dbReference>
<dbReference type="InterPro" id="IPR001077">
    <property type="entry name" value="COMT_C"/>
</dbReference>
<dbReference type="EMBL" id="BPRC01000001">
    <property type="protein sequence ID" value="GJE63356.1"/>
    <property type="molecule type" value="Genomic_DNA"/>
</dbReference>
<dbReference type="Pfam" id="PF08100">
    <property type="entry name" value="Dimerisation"/>
    <property type="match status" value="1"/>
</dbReference>
<evidence type="ECO:0000313" key="7">
    <source>
        <dbReference type="Proteomes" id="UP001055039"/>
    </source>
</evidence>
<dbReference type="SUPFAM" id="SSF53335">
    <property type="entry name" value="S-adenosyl-L-methionine-dependent methyltransferases"/>
    <property type="match status" value="1"/>
</dbReference>
<keyword evidence="3" id="KW-0949">S-adenosyl-L-methionine</keyword>
<evidence type="ECO:0000259" key="4">
    <source>
        <dbReference type="Pfam" id="PF00891"/>
    </source>
</evidence>
<keyword evidence="1" id="KW-0489">Methyltransferase</keyword>
<evidence type="ECO:0000313" key="6">
    <source>
        <dbReference type="EMBL" id="GJE63356.1"/>
    </source>
</evidence>
<reference evidence="6" key="2">
    <citation type="submission" date="2021-08" db="EMBL/GenBank/DDBJ databases">
        <authorList>
            <person name="Tani A."/>
            <person name="Ola A."/>
            <person name="Ogura Y."/>
            <person name="Katsura K."/>
            <person name="Hayashi T."/>
        </authorList>
    </citation>
    <scope>NUCLEOTIDE SEQUENCE</scope>
    <source>
        <strain evidence="6">NBRC 15686</strain>
    </source>
</reference>
<accession>A0ABQ4U7S6</accession>
<proteinExistence type="predicted"/>
<comment type="caution">
    <text evidence="6">The sequence shown here is derived from an EMBL/GenBank/DDBJ whole genome shotgun (WGS) entry which is preliminary data.</text>
</comment>
<dbReference type="Gene3D" id="1.10.10.10">
    <property type="entry name" value="Winged helix-like DNA-binding domain superfamily/Winged helix DNA-binding domain"/>
    <property type="match status" value="1"/>
</dbReference>
<dbReference type="Gene3D" id="1.10.287.1350">
    <property type="match status" value="1"/>
</dbReference>
<feature type="domain" description="O-methyltransferase C-terminal" evidence="4">
    <location>
        <begin position="145"/>
        <end position="358"/>
    </location>
</feature>
<keyword evidence="7" id="KW-1185">Reference proteome</keyword>
<evidence type="ECO:0000256" key="2">
    <source>
        <dbReference type="ARBA" id="ARBA00022679"/>
    </source>
</evidence>
<dbReference type="SUPFAM" id="SSF46785">
    <property type="entry name" value="Winged helix' DNA-binding domain"/>
    <property type="match status" value="1"/>
</dbReference>
<feature type="domain" description="O-methyltransferase dimerisation" evidence="5">
    <location>
        <begin position="53"/>
        <end position="127"/>
    </location>
</feature>
<gene>
    <name evidence="6" type="primary">crtF</name>
    <name evidence="6" type="ORF">LNAOJCKE_0551</name>
</gene>
<name>A0ABQ4U7S6_9HYPH</name>
<dbReference type="InterPro" id="IPR029063">
    <property type="entry name" value="SAM-dependent_MTases_sf"/>
</dbReference>
<reference evidence="6" key="1">
    <citation type="journal article" date="2021" name="Front. Microbiol.">
        <title>Comprehensive Comparative Genomics and Phenotyping of Methylobacterium Species.</title>
        <authorList>
            <person name="Alessa O."/>
            <person name="Ogura Y."/>
            <person name="Fujitani Y."/>
            <person name="Takami H."/>
            <person name="Hayashi T."/>
            <person name="Sahin N."/>
            <person name="Tani A."/>
        </authorList>
    </citation>
    <scope>NUCLEOTIDE SEQUENCE</scope>
    <source>
        <strain evidence="6">NBRC 15686</strain>
    </source>
</reference>
<organism evidence="6 7">
    <name type="scientific">Methylorubrum aminovorans</name>
    <dbReference type="NCBI Taxonomy" id="269069"/>
    <lineage>
        <taxon>Bacteria</taxon>
        <taxon>Pseudomonadati</taxon>
        <taxon>Pseudomonadota</taxon>
        <taxon>Alphaproteobacteria</taxon>
        <taxon>Hyphomicrobiales</taxon>
        <taxon>Methylobacteriaceae</taxon>
        <taxon>Methylorubrum</taxon>
    </lineage>
</organism>
<protein>
    <submittedName>
        <fullName evidence="6">Demethylspheroidene O-methyltransferase</fullName>
    </submittedName>
</protein>
<dbReference type="RefSeq" id="WP_238222206.1">
    <property type="nucleotide sequence ID" value="NZ_BAAADH010000020.1"/>
</dbReference>
<evidence type="ECO:0000259" key="5">
    <source>
        <dbReference type="Pfam" id="PF08100"/>
    </source>
</evidence>
<dbReference type="InterPro" id="IPR036388">
    <property type="entry name" value="WH-like_DNA-bd_sf"/>
</dbReference>
<dbReference type="PANTHER" id="PTHR43712:SF2">
    <property type="entry name" value="O-METHYLTRANSFERASE CICE"/>
    <property type="match status" value="1"/>
</dbReference>
<sequence length="379" mass="40566">MTEIGQAPRHHGWRERWLALRNRLVASPRFQRWAAGFPLIRRTAHRNTRALFDLCAGFVYAQVLFACVRLDLFGLLRDGPLPSETIARRLDLPPERCLTLLRAAVSLELIARLPDGRFTLADLGAALIGNPSVALMIEHHAMLYADLADPVALLRGEAGPTRLAGYWPYADDGSTATIDPDSVAAYSGLMAASQALIAGDVLDALPLTDRACLMDVGGGEGVFLTHAARRYPNLALRLLDLPPVAERAAARLSAEGLGDRVACFGQTFLDASLPVGADIITLVRVLHDHDDARAMALLRAVHAVLPPGGGLAIAEPLAGTAGAEPVGDAYFGFYLLAMGSGRPRTAGEISAMLTQAGFIGIREHSTRRPLLARLITASR</sequence>
<dbReference type="CDD" id="cd02440">
    <property type="entry name" value="AdoMet_MTases"/>
    <property type="match status" value="1"/>
</dbReference>
<evidence type="ECO:0000256" key="3">
    <source>
        <dbReference type="ARBA" id="ARBA00022691"/>
    </source>
</evidence>
<dbReference type="Proteomes" id="UP001055039">
    <property type="component" value="Unassembled WGS sequence"/>
</dbReference>